<feature type="region of interest" description="Disordered" evidence="1">
    <location>
        <begin position="81"/>
        <end position="110"/>
    </location>
</feature>
<accession>A0AA38HE99</accession>
<proteinExistence type="predicted"/>
<name>A0AA38HE99_9TREE</name>
<dbReference type="EMBL" id="JAKWFO010000003">
    <property type="protein sequence ID" value="KAI9638675.1"/>
    <property type="molecule type" value="Genomic_DNA"/>
</dbReference>
<sequence length="400" mass="43374">MADLLSDSPATQRHRSLPTDSLVSMLGHLTRTDLKPCSTFNRLFYQLVYPRLFERVYLDVAHAQQQLGPLRVASRPLSEMFGPTVTKDERGTREADRVAENSETGGMERDMEEVGTGLVEGEGGGIGSGEGSTDGAGRGILGGTGRLIGYRLSTPPLPSVHLYNLPHSHLPYIRRLTIYAPHRNAERHHAAHPPHISLGDAIGPNRYLPAPAPSLPNFVLGGSASVMPIPRFRAWAPVSTTRAALRFYPNLSRTSVLFVGSGSGWELSGSYETKWLGRLPPSVFKLSVVNCPSGKLWTGEQARPGPQPFRFGRQVHSSPLAATPATGLTGSAQVMEVVGLELVDPKWLKTSTSDLKAQIKSTVPALRSSRGNAGAGWKKAGEIVYWTREVLDMEEAGEEE</sequence>
<organism evidence="2 3">
    <name type="scientific">Dioszegia hungarica</name>
    <dbReference type="NCBI Taxonomy" id="4972"/>
    <lineage>
        <taxon>Eukaryota</taxon>
        <taxon>Fungi</taxon>
        <taxon>Dikarya</taxon>
        <taxon>Basidiomycota</taxon>
        <taxon>Agaricomycotina</taxon>
        <taxon>Tremellomycetes</taxon>
        <taxon>Tremellales</taxon>
        <taxon>Bulleribasidiaceae</taxon>
        <taxon>Dioszegia</taxon>
    </lineage>
</organism>
<comment type="caution">
    <text evidence="2">The sequence shown here is derived from an EMBL/GenBank/DDBJ whole genome shotgun (WGS) entry which is preliminary data.</text>
</comment>
<dbReference type="GeneID" id="77727642"/>
<dbReference type="RefSeq" id="XP_052948452.1">
    <property type="nucleotide sequence ID" value="XM_053088437.1"/>
</dbReference>
<gene>
    <name evidence="2" type="ORF">MKK02DRAFT_32065</name>
</gene>
<evidence type="ECO:0008006" key="4">
    <source>
        <dbReference type="Google" id="ProtNLM"/>
    </source>
</evidence>
<evidence type="ECO:0000313" key="2">
    <source>
        <dbReference type="EMBL" id="KAI9638675.1"/>
    </source>
</evidence>
<feature type="compositionally biased region" description="Basic and acidic residues" evidence="1">
    <location>
        <begin position="86"/>
        <end position="100"/>
    </location>
</feature>
<dbReference type="Proteomes" id="UP001164286">
    <property type="component" value="Unassembled WGS sequence"/>
</dbReference>
<protein>
    <recommendedName>
        <fullName evidence="4">F-box domain-containing protein</fullName>
    </recommendedName>
</protein>
<keyword evidence="3" id="KW-1185">Reference proteome</keyword>
<dbReference type="AlphaFoldDB" id="A0AA38HE99"/>
<evidence type="ECO:0000313" key="3">
    <source>
        <dbReference type="Proteomes" id="UP001164286"/>
    </source>
</evidence>
<evidence type="ECO:0000256" key="1">
    <source>
        <dbReference type="SAM" id="MobiDB-lite"/>
    </source>
</evidence>
<reference evidence="2" key="1">
    <citation type="journal article" date="2022" name="G3 (Bethesda)">
        <title>High quality genome of the basidiomycete yeast Dioszegia hungarica PDD-24b-2 isolated from cloud water.</title>
        <authorList>
            <person name="Jarrige D."/>
            <person name="Haridas S."/>
            <person name="Bleykasten-Grosshans C."/>
            <person name="Joly M."/>
            <person name="Nadalig T."/>
            <person name="Sancelme M."/>
            <person name="Vuilleumier S."/>
            <person name="Grigoriev I.V."/>
            <person name="Amato P."/>
            <person name="Bringel F."/>
        </authorList>
    </citation>
    <scope>NUCLEOTIDE SEQUENCE</scope>
    <source>
        <strain evidence="2">PDD-24b-2</strain>
    </source>
</reference>